<gene>
    <name evidence="1" type="ORF">KHQ06_14145</name>
</gene>
<evidence type="ECO:0000313" key="2">
    <source>
        <dbReference type="Proteomes" id="UP000683310"/>
    </source>
</evidence>
<keyword evidence="2" id="KW-1185">Reference proteome</keyword>
<organism evidence="1 2">
    <name type="scientific">Nocardia tengchongensis</name>
    <dbReference type="NCBI Taxonomy" id="2055889"/>
    <lineage>
        <taxon>Bacteria</taxon>
        <taxon>Bacillati</taxon>
        <taxon>Actinomycetota</taxon>
        <taxon>Actinomycetes</taxon>
        <taxon>Mycobacteriales</taxon>
        <taxon>Nocardiaceae</taxon>
        <taxon>Nocardia</taxon>
    </lineage>
</organism>
<dbReference type="EMBL" id="CP074371">
    <property type="protein sequence ID" value="QVI23847.1"/>
    <property type="molecule type" value="Genomic_DNA"/>
</dbReference>
<dbReference type="Proteomes" id="UP000683310">
    <property type="component" value="Chromosome"/>
</dbReference>
<sequence length="415" mass="44853">MFAVRDPAMLGLYNKRARAPQPPADRTADVLWGTTTIPRSESPGFDRALAQDLFKVVSAADLGGAPTNRRDALHTLGIGGIAVAGLRDAVLGAARESASLTNAIDRHAVEPTTMSECADTLRRLATDYVLCPDLDRIFVDLTVLRDRLAAVIQHAGRLTDLQQLYVLLAATCTLLASVSHDLSEPHAAMIQTDSAATFAKLAGHRSLENWVYCTRAMIASWWERPGRVLEEAGKAVTPRGISHIRLSGLVARAHSQVGNRAAAVAAMDAARRERDRLPEHESLTDLGPVFAFSLARQHYYDATTYAQLREWKRAKSEAENVISLYAPTSAQTWSATLTLAQVTLARADLHLTGPDAALAHLEPVLAIPVGQRIPQVKVALNGIGYDLAGSAATPARRTLGEAVRMFTPRKELDGQ</sequence>
<evidence type="ECO:0000313" key="1">
    <source>
        <dbReference type="EMBL" id="QVI23847.1"/>
    </source>
</evidence>
<reference evidence="1 2" key="1">
    <citation type="submission" date="2021-04" db="EMBL/GenBank/DDBJ databases">
        <title>Nocardia tengchongensis.</title>
        <authorList>
            <person name="Zhuang k."/>
            <person name="Ran Y."/>
            <person name="Li W."/>
        </authorList>
    </citation>
    <scope>NUCLEOTIDE SEQUENCE [LARGE SCALE GENOMIC DNA]</scope>
    <source>
        <strain evidence="1 2">CFH S0057</strain>
    </source>
</reference>
<protein>
    <recommendedName>
        <fullName evidence="3">XRE family transcriptional regulator</fullName>
    </recommendedName>
</protein>
<evidence type="ECO:0008006" key="3">
    <source>
        <dbReference type="Google" id="ProtNLM"/>
    </source>
</evidence>
<name>A0ABX8CW54_9NOCA</name>
<proteinExistence type="predicted"/>
<accession>A0ABX8CW54</accession>